<name>A0AA39U3Z4_9PEZI</name>
<sequence length="195" mass="21478">MKASVLNPPQLDEAPGTGLSQAPNRANRVQLCCRCCVPASRQRRHICTCRTCCTRCTRLHLRADPPLLSRPAPWLGRSVWALQHRQASRPHQGGNRSRLLLFFSCHLFPSIHSFVGLSFATHLLLKSTLLFFSLSCAIIVTSISARVLFHFLCVVCSLAPTICDCDFKPAQSSRVLITLASCISHPAGHPARSPL</sequence>
<dbReference type="AlphaFoldDB" id="A0AA39U3Z4"/>
<feature type="transmembrane region" description="Helical" evidence="2">
    <location>
        <begin position="129"/>
        <end position="149"/>
    </location>
</feature>
<evidence type="ECO:0000313" key="3">
    <source>
        <dbReference type="EMBL" id="KAK0610485.1"/>
    </source>
</evidence>
<gene>
    <name evidence="3" type="ORF">B0T17DRAFT_115562</name>
</gene>
<accession>A0AA39U3Z4</accession>
<evidence type="ECO:0000256" key="2">
    <source>
        <dbReference type="SAM" id="Phobius"/>
    </source>
</evidence>
<dbReference type="Proteomes" id="UP001174934">
    <property type="component" value="Unassembled WGS sequence"/>
</dbReference>
<proteinExistence type="predicted"/>
<organism evidence="3 4">
    <name type="scientific">Bombardia bombarda</name>
    <dbReference type="NCBI Taxonomy" id="252184"/>
    <lineage>
        <taxon>Eukaryota</taxon>
        <taxon>Fungi</taxon>
        <taxon>Dikarya</taxon>
        <taxon>Ascomycota</taxon>
        <taxon>Pezizomycotina</taxon>
        <taxon>Sordariomycetes</taxon>
        <taxon>Sordariomycetidae</taxon>
        <taxon>Sordariales</taxon>
        <taxon>Lasiosphaeriaceae</taxon>
        <taxon>Bombardia</taxon>
    </lineage>
</organism>
<evidence type="ECO:0000313" key="4">
    <source>
        <dbReference type="Proteomes" id="UP001174934"/>
    </source>
</evidence>
<reference evidence="3" key="1">
    <citation type="submission" date="2023-06" db="EMBL/GenBank/DDBJ databases">
        <title>Genome-scale phylogeny and comparative genomics of the fungal order Sordariales.</title>
        <authorList>
            <consortium name="Lawrence Berkeley National Laboratory"/>
            <person name="Hensen N."/>
            <person name="Bonometti L."/>
            <person name="Westerberg I."/>
            <person name="Brannstrom I.O."/>
            <person name="Guillou S."/>
            <person name="Cros-Aarteil S."/>
            <person name="Calhoun S."/>
            <person name="Haridas S."/>
            <person name="Kuo A."/>
            <person name="Mondo S."/>
            <person name="Pangilinan J."/>
            <person name="Riley R."/>
            <person name="LaButti K."/>
            <person name="Andreopoulos B."/>
            <person name="Lipzen A."/>
            <person name="Chen C."/>
            <person name="Yanf M."/>
            <person name="Daum C."/>
            <person name="Ng V."/>
            <person name="Clum A."/>
            <person name="Steindorff A."/>
            <person name="Ohm R."/>
            <person name="Martin F."/>
            <person name="Silar P."/>
            <person name="Natvig D."/>
            <person name="Lalanne C."/>
            <person name="Gautier V."/>
            <person name="Ament-velasquez S.L."/>
            <person name="Kruys A."/>
            <person name="Hutchinson M.I."/>
            <person name="Powell A.J."/>
            <person name="Barry K."/>
            <person name="Miller A.N."/>
            <person name="Grigoriev I.V."/>
            <person name="Debuchy R."/>
            <person name="Gladieux P."/>
            <person name="Thoren M.H."/>
            <person name="Johannesson H."/>
        </authorList>
    </citation>
    <scope>NUCLEOTIDE SEQUENCE</scope>
    <source>
        <strain evidence="3">SMH3391-2</strain>
    </source>
</reference>
<protein>
    <submittedName>
        <fullName evidence="3">Uncharacterized protein</fullName>
    </submittedName>
</protein>
<feature type="region of interest" description="Disordered" evidence="1">
    <location>
        <begin position="1"/>
        <end position="22"/>
    </location>
</feature>
<keyword evidence="4" id="KW-1185">Reference proteome</keyword>
<dbReference type="EMBL" id="JAULSR010000010">
    <property type="protein sequence ID" value="KAK0610485.1"/>
    <property type="molecule type" value="Genomic_DNA"/>
</dbReference>
<feature type="transmembrane region" description="Helical" evidence="2">
    <location>
        <begin position="99"/>
        <end position="123"/>
    </location>
</feature>
<keyword evidence="2" id="KW-0812">Transmembrane</keyword>
<comment type="caution">
    <text evidence="3">The sequence shown here is derived from an EMBL/GenBank/DDBJ whole genome shotgun (WGS) entry which is preliminary data.</text>
</comment>
<evidence type="ECO:0000256" key="1">
    <source>
        <dbReference type="SAM" id="MobiDB-lite"/>
    </source>
</evidence>
<keyword evidence="2" id="KW-0472">Membrane</keyword>
<keyword evidence="2" id="KW-1133">Transmembrane helix</keyword>